<dbReference type="InterPro" id="IPR050188">
    <property type="entry name" value="RluA_PseudoU_synthase"/>
</dbReference>
<comment type="caution">
    <text evidence="3">The sequence shown here is derived from an EMBL/GenBank/DDBJ whole genome shotgun (WGS) entry which is preliminary data.</text>
</comment>
<accession>A0A9X3J2N7</accession>
<evidence type="ECO:0000313" key="4">
    <source>
        <dbReference type="Proteomes" id="UP001150924"/>
    </source>
</evidence>
<dbReference type="GO" id="GO:0000455">
    <property type="term" value="P:enzyme-directed rRNA pseudouridine synthesis"/>
    <property type="evidence" value="ECO:0007669"/>
    <property type="project" value="TreeGrafter"/>
</dbReference>
<keyword evidence="4" id="KW-1185">Reference proteome</keyword>
<dbReference type="GO" id="GO:0140098">
    <property type="term" value="F:catalytic activity, acting on RNA"/>
    <property type="evidence" value="ECO:0007669"/>
    <property type="project" value="UniProtKB-ARBA"/>
</dbReference>
<dbReference type="SUPFAM" id="SSF55120">
    <property type="entry name" value="Pseudouridine synthase"/>
    <property type="match status" value="1"/>
</dbReference>
<evidence type="ECO:0000256" key="1">
    <source>
        <dbReference type="PROSITE-ProRule" id="PRU00182"/>
    </source>
</evidence>
<dbReference type="Pfam" id="PF00849">
    <property type="entry name" value="PseudoU_synth_2"/>
    <property type="match status" value="1"/>
</dbReference>
<protein>
    <submittedName>
        <fullName evidence="3">Pseudouridine synthase</fullName>
    </submittedName>
</protein>
<dbReference type="GO" id="GO:0009982">
    <property type="term" value="F:pseudouridine synthase activity"/>
    <property type="evidence" value="ECO:0007669"/>
    <property type="project" value="InterPro"/>
</dbReference>
<evidence type="ECO:0000313" key="3">
    <source>
        <dbReference type="EMBL" id="MCY1011293.1"/>
    </source>
</evidence>
<sequence length="342" mass="36471">MNRSDEPTQPGPAAQPAGRVRVRVISMEDGMTLRQLLGRRLGLGVTRASDLIRAGGVYIGNVRTCIPTLRVREGERVTIYANAASAEPLAPESLVVVHRDEHCIIVDKPHGVPAAATREGSRGAVSQALVHLLARDGVLRPYVGLVHALEPGAAGLALFTARGQDRSSFLPKFSELDMLRVYRARLSGHVEKDMSCETPLVKTSAGVRLARPEDREVVAARTEFRPLAAGDGATLVEVELRRGPTEQISLHAQALERPIIGRAAAGEVLELACVRLAFTHPLTGVAVDVRAEPPPWADPGAIEPGSPVNAVGSLPARSVRAAMPWLAPALALGLRRRVDRAG</sequence>
<dbReference type="InterPro" id="IPR006145">
    <property type="entry name" value="PsdUridine_synth_RsuA/RluA"/>
</dbReference>
<dbReference type="GO" id="GO:0003723">
    <property type="term" value="F:RNA binding"/>
    <property type="evidence" value="ECO:0007669"/>
    <property type="project" value="UniProtKB-KW"/>
</dbReference>
<dbReference type="CDD" id="cd00165">
    <property type="entry name" value="S4"/>
    <property type="match status" value="1"/>
</dbReference>
<reference evidence="3" key="1">
    <citation type="submission" date="2022-11" db="EMBL/GenBank/DDBJ databases">
        <title>Minimal conservation of predation-associated metabolite biosynthetic gene clusters underscores biosynthetic potential of Myxococcota including descriptions for ten novel species: Archangium lansinium sp. nov., Myxococcus landrumus sp. nov., Nannocystis bai.</title>
        <authorList>
            <person name="Ahearne A."/>
            <person name="Stevens C."/>
            <person name="Phillips K."/>
        </authorList>
    </citation>
    <scope>NUCLEOTIDE SEQUENCE</scope>
    <source>
        <strain evidence="3">Na p29</strain>
    </source>
</reference>
<dbReference type="AlphaFoldDB" id="A0A9X3J2N7"/>
<dbReference type="InterPro" id="IPR020103">
    <property type="entry name" value="PsdUridine_synth_cat_dom_sf"/>
</dbReference>
<keyword evidence="1" id="KW-0694">RNA-binding</keyword>
<dbReference type="EMBL" id="JAPNKE010000002">
    <property type="protein sequence ID" value="MCY1011293.1"/>
    <property type="molecule type" value="Genomic_DNA"/>
</dbReference>
<dbReference type="Gene3D" id="3.30.2350.10">
    <property type="entry name" value="Pseudouridine synthase"/>
    <property type="match status" value="1"/>
</dbReference>
<feature type="domain" description="Pseudouridine synthase RsuA/RluA-like" evidence="2">
    <location>
        <begin position="102"/>
        <end position="253"/>
    </location>
</feature>
<dbReference type="RefSeq" id="WP_267774541.1">
    <property type="nucleotide sequence ID" value="NZ_JAPNKE010000002.1"/>
</dbReference>
<gene>
    <name evidence="3" type="ORF">OV079_38195</name>
</gene>
<dbReference type="PANTHER" id="PTHR21600:SF84">
    <property type="entry name" value="PSEUDOURIDINE SYNTHASE RSUA_RLUA-LIKE DOMAIN-CONTAINING PROTEIN"/>
    <property type="match status" value="1"/>
</dbReference>
<dbReference type="Proteomes" id="UP001150924">
    <property type="component" value="Unassembled WGS sequence"/>
</dbReference>
<dbReference type="PANTHER" id="PTHR21600">
    <property type="entry name" value="MITOCHONDRIAL RNA PSEUDOURIDINE SYNTHASE"/>
    <property type="match status" value="1"/>
</dbReference>
<name>A0A9X3J2N7_9BACT</name>
<proteinExistence type="predicted"/>
<dbReference type="PROSITE" id="PS50889">
    <property type="entry name" value="S4"/>
    <property type="match status" value="1"/>
</dbReference>
<evidence type="ECO:0000259" key="2">
    <source>
        <dbReference type="Pfam" id="PF00849"/>
    </source>
</evidence>
<organism evidence="3 4">
    <name type="scientific">Nannocystis pusilla</name>
    <dbReference type="NCBI Taxonomy" id="889268"/>
    <lineage>
        <taxon>Bacteria</taxon>
        <taxon>Pseudomonadati</taxon>
        <taxon>Myxococcota</taxon>
        <taxon>Polyangia</taxon>
        <taxon>Nannocystales</taxon>
        <taxon>Nannocystaceae</taxon>
        <taxon>Nannocystis</taxon>
    </lineage>
</organism>